<evidence type="ECO:0000313" key="2">
    <source>
        <dbReference type="EMBL" id="KAA1079116.1"/>
    </source>
</evidence>
<feature type="compositionally biased region" description="Basic and acidic residues" evidence="1">
    <location>
        <begin position="11"/>
        <end position="20"/>
    </location>
</feature>
<protein>
    <submittedName>
        <fullName evidence="3">Uncharacterized protein</fullName>
    </submittedName>
</protein>
<proteinExistence type="predicted"/>
<feature type="region of interest" description="Disordered" evidence="1">
    <location>
        <begin position="152"/>
        <end position="282"/>
    </location>
</feature>
<feature type="compositionally biased region" description="Polar residues" evidence="1">
    <location>
        <begin position="152"/>
        <end position="174"/>
    </location>
</feature>
<feature type="region of interest" description="Disordered" evidence="1">
    <location>
        <begin position="1"/>
        <end position="20"/>
    </location>
</feature>
<dbReference type="Proteomes" id="UP000325313">
    <property type="component" value="Unassembled WGS sequence"/>
</dbReference>
<evidence type="ECO:0000313" key="5">
    <source>
        <dbReference type="Proteomes" id="UP000325313"/>
    </source>
</evidence>
<feature type="compositionally biased region" description="Polar residues" evidence="1">
    <location>
        <begin position="255"/>
        <end position="264"/>
    </location>
</feature>
<feature type="region of interest" description="Disordered" evidence="1">
    <location>
        <begin position="306"/>
        <end position="337"/>
    </location>
</feature>
<keyword evidence="4" id="KW-1185">Reference proteome</keyword>
<feature type="compositionally biased region" description="Basic and acidic residues" evidence="1">
    <location>
        <begin position="524"/>
        <end position="535"/>
    </location>
</feature>
<dbReference type="OrthoDB" id="2510764at2759"/>
<comment type="caution">
    <text evidence="3">The sequence shown here is derived from an EMBL/GenBank/DDBJ whole genome shotgun (WGS) entry which is preliminary data.</text>
</comment>
<organism evidence="3 4">
    <name type="scientific">Puccinia graminis f. sp. tritici</name>
    <dbReference type="NCBI Taxonomy" id="56615"/>
    <lineage>
        <taxon>Eukaryota</taxon>
        <taxon>Fungi</taxon>
        <taxon>Dikarya</taxon>
        <taxon>Basidiomycota</taxon>
        <taxon>Pucciniomycotina</taxon>
        <taxon>Pucciniomycetes</taxon>
        <taxon>Pucciniales</taxon>
        <taxon>Pucciniaceae</taxon>
        <taxon>Puccinia</taxon>
    </lineage>
</organism>
<feature type="compositionally biased region" description="Basic and acidic residues" evidence="1">
    <location>
        <begin position="199"/>
        <end position="239"/>
    </location>
</feature>
<feature type="compositionally biased region" description="Low complexity" evidence="1">
    <location>
        <begin position="590"/>
        <end position="616"/>
    </location>
</feature>
<reference evidence="4 5" key="1">
    <citation type="submission" date="2019-05" db="EMBL/GenBank/DDBJ databases">
        <title>Emergence of the Ug99 lineage of the wheat stem rust pathogen through somatic hybridization.</title>
        <authorList>
            <person name="Li F."/>
            <person name="Upadhyaya N.M."/>
            <person name="Sperschneider J."/>
            <person name="Matny O."/>
            <person name="Nguyen-Phuc H."/>
            <person name="Mago R."/>
            <person name="Raley C."/>
            <person name="Miller M.E."/>
            <person name="Silverstein K.A.T."/>
            <person name="Henningsen E."/>
            <person name="Hirsch C.D."/>
            <person name="Visser B."/>
            <person name="Pretorius Z.A."/>
            <person name="Steffenson B.J."/>
            <person name="Schwessinger B."/>
            <person name="Dodds P.N."/>
            <person name="Figueroa M."/>
        </authorList>
    </citation>
    <scope>NUCLEOTIDE SEQUENCE [LARGE SCALE GENOMIC DNA]</scope>
    <source>
        <strain evidence="3">21-0</strain>
        <strain evidence="2 5">Ug99</strain>
    </source>
</reference>
<feature type="compositionally biased region" description="Low complexity" evidence="1">
    <location>
        <begin position="388"/>
        <end position="398"/>
    </location>
</feature>
<feature type="region of interest" description="Disordered" evidence="1">
    <location>
        <begin position="40"/>
        <end position="95"/>
    </location>
</feature>
<dbReference type="EMBL" id="VSWC01000079">
    <property type="protein sequence ID" value="KAA1094789.1"/>
    <property type="molecule type" value="Genomic_DNA"/>
</dbReference>
<evidence type="ECO:0000313" key="4">
    <source>
        <dbReference type="Proteomes" id="UP000324748"/>
    </source>
</evidence>
<evidence type="ECO:0000313" key="3">
    <source>
        <dbReference type="EMBL" id="KAA1094789.1"/>
    </source>
</evidence>
<name>A0A5B0P3Z7_PUCGR</name>
<evidence type="ECO:0000256" key="1">
    <source>
        <dbReference type="SAM" id="MobiDB-lite"/>
    </source>
</evidence>
<feature type="region of interest" description="Disordered" evidence="1">
    <location>
        <begin position="376"/>
        <end position="398"/>
    </location>
</feature>
<feature type="compositionally biased region" description="Basic residues" evidence="1">
    <location>
        <begin position="617"/>
        <end position="627"/>
    </location>
</feature>
<sequence>MNTLSSGGVSPDERVCTPARREESLPASWIVYQLAGRDSSRRAGMNTLSSGGVSPERLTSSLRASSQLVGRNPSRREGIHPSSSGGTPPGELDCVPARREESLPAVLPLLAPGIPWDTRISARFGRKNSHPQPKPHPLAGIRWHWRNCINMSSESQPKTTTAKTYSEAVSASEGTRSEPSKTVKTTSKTTSKRPKKQPKSPEEVPSEWDKSNLSSKSEKPKIKETLVKKPLKSKVDNAKENTVPISNDPVAPPISTEQVSGTRQSKTKDPLPTTDPFKSKEKISKLIDKDSISHLTFKKIDQEPLKGIETASPSKTITNNTSDQSSRIVKPPSPVNSVSEAAKTLLNSTETFNEPVDRLTQKKLDNYFVPQGQTVRSVSLRSSDHPDSSNTSSSSVIQSDGRDLDIITGATTQLWSRHKTLPAPLEEDTLLRYPPAYHPLLQAVKLNQEYYQSLKVVALRAAANLQTDLLHSISQEEFLRIFKWNPTSEFKEYSKGEKGRQFLKERGTEVTPTPPPEVQMQPPDTEKSQEQRTENLPEYQPQPPMYYHLNGYYYPYPPEMYNQQNPSWNQTGYYYNNQNYPVAQQQPLQENLQPQAPQQPPGSSSQKNQNDQAPKSNRNRPRNRKAKGPNWVPPPTLKRAPETPGRQMPGRDVKGPINSPSTKR</sequence>
<feature type="region of interest" description="Disordered" evidence="1">
    <location>
        <begin position="493"/>
        <end position="544"/>
    </location>
</feature>
<dbReference type="AlphaFoldDB" id="A0A5B0P3Z7"/>
<accession>A0A5B0P3Z7</accession>
<gene>
    <name evidence="3" type="ORF">PGT21_030234</name>
    <name evidence="2" type="ORF">PGTUg99_020300</name>
</gene>
<dbReference type="Proteomes" id="UP000324748">
    <property type="component" value="Unassembled WGS sequence"/>
</dbReference>
<dbReference type="EMBL" id="VDEP01000444">
    <property type="protein sequence ID" value="KAA1079116.1"/>
    <property type="molecule type" value="Genomic_DNA"/>
</dbReference>
<feature type="region of interest" description="Disordered" evidence="1">
    <location>
        <begin position="590"/>
        <end position="664"/>
    </location>
</feature>
<feature type="compositionally biased region" description="Basic and acidic residues" evidence="1">
    <location>
        <begin position="493"/>
        <end position="508"/>
    </location>
</feature>
<feature type="compositionally biased region" description="Polar residues" evidence="1">
    <location>
        <begin position="311"/>
        <end position="327"/>
    </location>
</feature>
<feature type="compositionally biased region" description="Polar residues" evidence="1">
    <location>
        <begin position="46"/>
        <end position="69"/>
    </location>
</feature>